<evidence type="ECO:0000313" key="2">
    <source>
        <dbReference type="Proteomes" id="UP000240987"/>
    </source>
</evidence>
<sequence>MEFDGFRSFIKSQLFDKFDFLQEDFTIWRSKNNTKDDLDDLDDLNAYISNVLTKRISKHINKTQRLINEYEALYFSSEDA</sequence>
<keyword evidence="2" id="KW-1185">Reference proteome</keyword>
<name>A0A2T3JEI0_9GAMM</name>
<organism evidence="1 2">
    <name type="scientific">Photobacterium frigidiphilum</name>
    <dbReference type="NCBI Taxonomy" id="264736"/>
    <lineage>
        <taxon>Bacteria</taxon>
        <taxon>Pseudomonadati</taxon>
        <taxon>Pseudomonadota</taxon>
        <taxon>Gammaproteobacteria</taxon>
        <taxon>Vibrionales</taxon>
        <taxon>Vibrionaceae</taxon>
        <taxon>Photobacterium</taxon>
    </lineage>
</organism>
<evidence type="ECO:0000313" key="1">
    <source>
        <dbReference type="EMBL" id="PSU47327.1"/>
    </source>
</evidence>
<dbReference type="Proteomes" id="UP000240987">
    <property type="component" value="Unassembled WGS sequence"/>
</dbReference>
<gene>
    <name evidence="1" type="ORF">C9J12_15090</name>
</gene>
<dbReference type="EMBL" id="PYMJ01000015">
    <property type="protein sequence ID" value="PSU47327.1"/>
    <property type="molecule type" value="Genomic_DNA"/>
</dbReference>
<protein>
    <submittedName>
        <fullName evidence="1">Uncharacterized protein</fullName>
    </submittedName>
</protein>
<accession>A0A2T3JEI0</accession>
<dbReference type="AlphaFoldDB" id="A0A2T3JEI0"/>
<reference evidence="1 2" key="1">
    <citation type="submission" date="2018-01" db="EMBL/GenBank/DDBJ databases">
        <title>Whole genome sequencing of Histamine producing bacteria.</title>
        <authorList>
            <person name="Butler K."/>
        </authorList>
    </citation>
    <scope>NUCLEOTIDE SEQUENCE [LARGE SCALE GENOMIC DNA]</scope>
    <source>
        <strain evidence="1 2">JCM 12947</strain>
    </source>
</reference>
<comment type="caution">
    <text evidence="1">The sequence shown here is derived from an EMBL/GenBank/DDBJ whole genome shotgun (WGS) entry which is preliminary data.</text>
</comment>
<proteinExistence type="predicted"/>